<dbReference type="InterPro" id="IPR025924">
    <property type="entry name" value="YHYH_dom"/>
</dbReference>
<feature type="chain" id="PRO_5026249493" evidence="1">
    <location>
        <begin position="21"/>
        <end position="320"/>
    </location>
</feature>
<accession>A0A6F9DHY1</accession>
<feature type="signal peptide" evidence="1">
    <location>
        <begin position="1"/>
        <end position="20"/>
    </location>
</feature>
<gene>
    <name evidence="3" type="primary">LOC100187343</name>
</gene>
<proteinExistence type="evidence at transcript level"/>
<feature type="domain" description="YHYH" evidence="2">
    <location>
        <begin position="101"/>
        <end position="179"/>
    </location>
</feature>
<protein>
    <submittedName>
        <fullName evidence="3">Uncharacterized protein LOC100187343</fullName>
    </submittedName>
</protein>
<keyword evidence="1" id="KW-0732">Signal</keyword>
<dbReference type="PANTHER" id="PTHR30289">
    <property type="entry name" value="UNCHARACTERIZED PROTEIN YBCL-RELATED"/>
    <property type="match status" value="1"/>
</dbReference>
<sequence>MDKLCLAVTCIYFMSASVNGLSEVEFAAFKTNNKAETNSGLQGSVSISGTTSLSFTIKSNGIPDHPTGPSSKHIRQQAYSIAIPNLVNRGVYEGTSNCLPEGLVGFATNGVPLFNSFSSECCNSANADVQSYDKCWGEVDSFGRYHYKVPPMCLTHLQCNNASSVLGVALDGYPIYGPYDELGRLLSSSDLDICHGRLDRHQNYRYHMTFDFPYTVGCFRGTPPPGYLPVTCGCTTLVEPCHGATSPPVPVTPGRKKRNAQSSMSMSSYLLTSVAPTCCVSGHNCTTTTNPHALSSAQNISPLSSICVLLFMHLLAKLLL</sequence>
<reference evidence="3" key="1">
    <citation type="submission" date="2020-04" db="EMBL/GenBank/DDBJ databases">
        <authorList>
            <person name="Neveu A P."/>
        </authorList>
    </citation>
    <scope>NUCLEOTIDE SEQUENCE</scope>
    <source>
        <tissue evidence="3">Whole embryo</tissue>
    </source>
</reference>
<dbReference type="PANTHER" id="PTHR30289:SF8">
    <property type="entry name" value="YHYH DOMAIN-CONTAINING PROTEIN"/>
    <property type="match status" value="1"/>
</dbReference>
<evidence type="ECO:0000256" key="1">
    <source>
        <dbReference type="SAM" id="SignalP"/>
    </source>
</evidence>
<dbReference type="Pfam" id="PF14240">
    <property type="entry name" value="YHYH"/>
    <property type="match status" value="1"/>
</dbReference>
<dbReference type="AlphaFoldDB" id="A0A6F9DHY1"/>
<name>A0A6F9DHY1_9ASCI</name>
<evidence type="ECO:0000259" key="2">
    <source>
        <dbReference type="Pfam" id="PF14240"/>
    </source>
</evidence>
<organism evidence="3">
    <name type="scientific">Phallusia mammillata</name>
    <dbReference type="NCBI Taxonomy" id="59560"/>
    <lineage>
        <taxon>Eukaryota</taxon>
        <taxon>Metazoa</taxon>
        <taxon>Chordata</taxon>
        <taxon>Tunicata</taxon>
        <taxon>Ascidiacea</taxon>
        <taxon>Phlebobranchia</taxon>
        <taxon>Ascidiidae</taxon>
        <taxon>Phallusia</taxon>
    </lineage>
</organism>
<dbReference type="EMBL" id="LR787205">
    <property type="protein sequence ID" value="CAB3263067.1"/>
    <property type="molecule type" value="mRNA"/>
</dbReference>
<evidence type="ECO:0000313" key="3">
    <source>
        <dbReference type="EMBL" id="CAB3263067.1"/>
    </source>
</evidence>